<protein>
    <recommendedName>
        <fullName evidence="1">ORC1/DEAH AAA+ ATPase domain-containing protein</fullName>
    </recommendedName>
</protein>
<evidence type="ECO:0000313" key="3">
    <source>
        <dbReference type="Proteomes" id="UP000759537"/>
    </source>
</evidence>
<keyword evidence="3" id="KW-1185">Reference proteome</keyword>
<dbReference type="GO" id="GO:0016887">
    <property type="term" value="F:ATP hydrolysis activity"/>
    <property type="evidence" value="ECO:0007669"/>
    <property type="project" value="InterPro"/>
</dbReference>
<evidence type="ECO:0000313" key="2">
    <source>
        <dbReference type="EMBL" id="KAF8483996.1"/>
    </source>
</evidence>
<name>A0A9P5TCD8_9AGAM</name>
<reference evidence="2" key="2">
    <citation type="journal article" date="2020" name="Nat. Commun.">
        <title>Large-scale genome sequencing of mycorrhizal fungi provides insights into the early evolution of symbiotic traits.</title>
        <authorList>
            <person name="Miyauchi S."/>
            <person name="Kiss E."/>
            <person name="Kuo A."/>
            <person name="Drula E."/>
            <person name="Kohler A."/>
            <person name="Sanchez-Garcia M."/>
            <person name="Morin E."/>
            <person name="Andreopoulos B."/>
            <person name="Barry K.W."/>
            <person name="Bonito G."/>
            <person name="Buee M."/>
            <person name="Carver A."/>
            <person name="Chen C."/>
            <person name="Cichocki N."/>
            <person name="Clum A."/>
            <person name="Culley D."/>
            <person name="Crous P.W."/>
            <person name="Fauchery L."/>
            <person name="Girlanda M."/>
            <person name="Hayes R.D."/>
            <person name="Keri Z."/>
            <person name="LaButti K."/>
            <person name="Lipzen A."/>
            <person name="Lombard V."/>
            <person name="Magnuson J."/>
            <person name="Maillard F."/>
            <person name="Murat C."/>
            <person name="Nolan M."/>
            <person name="Ohm R.A."/>
            <person name="Pangilinan J."/>
            <person name="Pereira M.F."/>
            <person name="Perotto S."/>
            <person name="Peter M."/>
            <person name="Pfister S."/>
            <person name="Riley R."/>
            <person name="Sitrit Y."/>
            <person name="Stielow J.B."/>
            <person name="Szollosi G."/>
            <person name="Zifcakova L."/>
            <person name="Stursova M."/>
            <person name="Spatafora J.W."/>
            <person name="Tedersoo L."/>
            <person name="Vaario L.M."/>
            <person name="Yamada A."/>
            <person name="Yan M."/>
            <person name="Wang P."/>
            <person name="Xu J."/>
            <person name="Bruns T."/>
            <person name="Baldrian P."/>
            <person name="Vilgalys R."/>
            <person name="Dunand C."/>
            <person name="Henrissat B."/>
            <person name="Grigoriev I.V."/>
            <person name="Hibbett D."/>
            <person name="Nagy L.G."/>
            <person name="Martin F.M."/>
        </authorList>
    </citation>
    <scope>NUCLEOTIDE SEQUENCE</scope>
    <source>
        <strain evidence="2">Prilba</strain>
    </source>
</reference>
<gene>
    <name evidence="2" type="ORF">DFH94DRAFT_680387</name>
</gene>
<feature type="domain" description="ORC1/DEAH AAA+ ATPase" evidence="1">
    <location>
        <begin position="59"/>
        <end position="172"/>
    </location>
</feature>
<comment type="caution">
    <text evidence="2">The sequence shown here is derived from an EMBL/GenBank/DDBJ whole genome shotgun (WGS) entry which is preliminary data.</text>
</comment>
<dbReference type="EMBL" id="WHVB01000004">
    <property type="protein sequence ID" value="KAF8483996.1"/>
    <property type="molecule type" value="Genomic_DNA"/>
</dbReference>
<dbReference type="Proteomes" id="UP000759537">
    <property type="component" value="Unassembled WGS sequence"/>
</dbReference>
<accession>A0A9P5TCD8</accession>
<dbReference type="InterPro" id="IPR027417">
    <property type="entry name" value="P-loop_NTPase"/>
</dbReference>
<dbReference type="InterPro" id="IPR049945">
    <property type="entry name" value="AAA_22"/>
</dbReference>
<evidence type="ECO:0000259" key="1">
    <source>
        <dbReference type="Pfam" id="PF13401"/>
    </source>
</evidence>
<dbReference type="Gene3D" id="3.40.50.300">
    <property type="entry name" value="P-loop containing nucleotide triphosphate hydrolases"/>
    <property type="match status" value="1"/>
</dbReference>
<dbReference type="SUPFAM" id="SSF52540">
    <property type="entry name" value="P-loop containing nucleoside triphosphate hydrolases"/>
    <property type="match status" value="1"/>
</dbReference>
<dbReference type="OrthoDB" id="3191674at2759"/>
<dbReference type="Pfam" id="PF13401">
    <property type="entry name" value="AAA_22"/>
    <property type="match status" value="1"/>
</dbReference>
<organism evidence="2 3">
    <name type="scientific">Russula ochroleuca</name>
    <dbReference type="NCBI Taxonomy" id="152965"/>
    <lineage>
        <taxon>Eukaryota</taxon>
        <taxon>Fungi</taxon>
        <taxon>Dikarya</taxon>
        <taxon>Basidiomycota</taxon>
        <taxon>Agaricomycotina</taxon>
        <taxon>Agaricomycetes</taxon>
        <taxon>Russulales</taxon>
        <taxon>Russulaceae</taxon>
        <taxon>Russula</taxon>
    </lineage>
</organism>
<dbReference type="AlphaFoldDB" id="A0A9P5TCD8"/>
<proteinExistence type="predicted"/>
<sequence length="833" mass="93674">MSISSMASRLFSLIPNIFTYTTPEGSDIPKLHPVLVERIREQELASLIEELTDPNLPHSCIACTGGHGIGKSILVVQAIRDPSVAATFRRRCWIDCRVLTDTSNLLEILAREMGVPHTESSPSAPEAQLETLVTAIRRLAVVRRVIVLDDLDYLYALNKSFTNAVIKALSSIDQLVLVLTTIGWTSAPPPEIEWFLQLKPLSLERARYLFHSVYPVPLQRDALDKLLARVQGIPQYITTLAHFAFRSGLQLKDLVEIVDDPQSNLLGTRIDNDFKSLEESIRAYPPEKRLDPDALRVVRFLALMPEGVPRDQLQTLVELPVDTFASVCKQISALAYFDSGPGDHLVLSRPLREYSTRTSALGLQTQDILLKKLIELINMKGSLRPGTPDFPRNVQQFREQKTNIENILFTFLDIDSPIAVEAALEFLKPRCAVKPSLKLAAKVVEVAERKMMHLLPYALQTEGEVQYNSGNFFIRELIERAEALFSTSTDDAGVVGEMECRVLQSELVTRSGGSQEEWKQGAERARERLSTLSSETGKRGHAHNLLTLAKLSGERKLVSEARTVFEDLEDGYGLTLCDIYSETSVHSRINLAVKLQDFRDFERAATCYHNAFHSVINSVAHGSGTFVEYIKVYGVREPILEVVTRLPQLLDWVKKATDLYELLGRNLDVAFCRYHLAQLLPPAKAIDLYSQAIYQFGCSAFTHHRERGTLDQCYSLMEAEKYSAAIPILEVLQHQIGYCGNVFQLRCKELLVQCYCRINARRPALQAVGDTIKFIEESEVSVCQTVQQQYKHLLIALDGKNTPPLIAFKKTVHRGHAMLLEAETSDEENEEKE</sequence>
<reference evidence="2" key="1">
    <citation type="submission" date="2019-10" db="EMBL/GenBank/DDBJ databases">
        <authorList>
            <consortium name="DOE Joint Genome Institute"/>
            <person name="Kuo A."/>
            <person name="Miyauchi S."/>
            <person name="Kiss E."/>
            <person name="Drula E."/>
            <person name="Kohler A."/>
            <person name="Sanchez-Garcia M."/>
            <person name="Andreopoulos B."/>
            <person name="Barry K.W."/>
            <person name="Bonito G."/>
            <person name="Buee M."/>
            <person name="Carver A."/>
            <person name="Chen C."/>
            <person name="Cichocki N."/>
            <person name="Clum A."/>
            <person name="Culley D."/>
            <person name="Crous P.W."/>
            <person name="Fauchery L."/>
            <person name="Girlanda M."/>
            <person name="Hayes R."/>
            <person name="Keri Z."/>
            <person name="LaButti K."/>
            <person name="Lipzen A."/>
            <person name="Lombard V."/>
            <person name="Magnuson J."/>
            <person name="Maillard F."/>
            <person name="Morin E."/>
            <person name="Murat C."/>
            <person name="Nolan M."/>
            <person name="Ohm R."/>
            <person name="Pangilinan J."/>
            <person name="Pereira M."/>
            <person name="Perotto S."/>
            <person name="Peter M."/>
            <person name="Riley R."/>
            <person name="Sitrit Y."/>
            <person name="Stielow B."/>
            <person name="Szollosi G."/>
            <person name="Zifcakova L."/>
            <person name="Stursova M."/>
            <person name="Spatafora J.W."/>
            <person name="Tedersoo L."/>
            <person name="Vaario L.-M."/>
            <person name="Yamada A."/>
            <person name="Yan M."/>
            <person name="Wang P."/>
            <person name="Xu J."/>
            <person name="Bruns T."/>
            <person name="Baldrian P."/>
            <person name="Vilgalys R."/>
            <person name="Henrissat B."/>
            <person name="Grigoriev I.V."/>
            <person name="Hibbett D."/>
            <person name="Nagy L.G."/>
            <person name="Martin F.M."/>
        </authorList>
    </citation>
    <scope>NUCLEOTIDE SEQUENCE</scope>
    <source>
        <strain evidence="2">Prilba</strain>
    </source>
</reference>